<accession>A0A382DE21</accession>
<feature type="non-terminal residue" evidence="1">
    <location>
        <position position="33"/>
    </location>
</feature>
<dbReference type="AlphaFoldDB" id="A0A382DE21"/>
<protein>
    <submittedName>
        <fullName evidence="1">Uncharacterized protein</fullName>
    </submittedName>
</protein>
<proteinExistence type="predicted"/>
<sequence length="33" mass="3615">MLNRSIPGKLLSPCSAFGDKLFSENIVFQDATD</sequence>
<dbReference type="EMBL" id="UINC01038621">
    <property type="protein sequence ID" value="SVB35907.1"/>
    <property type="molecule type" value="Genomic_DNA"/>
</dbReference>
<name>A0A382DE21_9ZZZZ</name>
<gene>
    <name evidence="1" type="ORF">METZ01_LOCUS188761</name>
</gene>
<reference evidence="1" key="1">
    <citation type="submission" date="2018-05" db="EMBL/GenBank/DDBJ databases">
        <authorList>
            <person name="Lanie J.A."/>
            <person name="Ng W.-L."/>
            <person name="Kazmierczak K.M."/>
            <person name="Andrzejewski T.M."/>
            <person name="Davidsen T.M."/>
            <person name="Wayne K.J."/>
            <person name="Tettelin H."/>
            <person name="Glass J.I."/>
            <person name="Rusch D."/>
            <person name="Podicherti R."/>
            <person name="Tsui H.-C.T."/>
            <person name="Winkler M.E."/>
        </authorList>
    </citation>
    <scope>NUCLEOTIDE SEQUENCE</scope>
</reference>
<organism evidence="1">
    <name type="scientific">marine metagenome</name>
    <dbReference type="NCBI Taxonomy" id="408172"/>
    <lineage>
        <taxon>unclassified sequences</taxon>
        <taxon>metagenomes</taxon>
        <taxon>ecological metagenomes</taxon>
    </lineage>
</organism>
<evidence type="ECO:0000313" key="1">
    <source>
        <dbReference type="EMBL" id="SVB35907.1"/>
    </source>
</evidence>